<feature type="region of interest" description="Disordered" evidence="1">
    <location>
        <begin position="424"/>
        <end position="550"/>
    </location>
</feature>
<dbReference type="STRING" id="13249.T1IAT2"/>
<dbReference type="AlphaFoldDB" id="T1IAT2"/>
<evidence type="ECO:0000313" key="3">
    <source>
        <dbReference type="Proteomes" id="UP000015103"/>
    </source>
</evidence>
<feature type="compositionally biased region" description="Low complexity" evidence="1">
    <location>
        <begin position="149"/>
        <end position="167"/>
    </location>
</feature>
<feature type="compositionally biased region" description="Basic and acidic residues" evidence="1">
    <location>
        <begin position="183"/>
        <end position="204"/>
    </location>
</feature>
<protein>
    <submittedName>
        <fullName evidence="2">RAWUL domain-containing protein</fullName>
    </submittedName>
</protein>
<feature type="compositionally biased region" description="Polar residues" evidence="1">
    <location>
        <begin position="594"/>
        <end position="603"/>
    </location>
</feature>
<sequence>MSHLKKFLRMKYCLSHDHKVDIIYGGEVLTDDFSLMDVAYTFAWNKTTPMRFKFRLLQRYTVPVPDPPPAKETTIQEASSPPTVPSEPESPSPSSLPLPPAPKELPAKVQLKTLTVQVQKLSSKISEPVINNCETKSSKTEKESSIACNNTSNNISNNNNINNNNNSPPKAKPLARQKPRPKSKTEKQKQEPKPVMKTSPERVNLKRNHQVEVVSKETNEASKQKDDYYEPEKKKSKLLGNDTNKNLDNPPQIEPFKVNKNEKVYEEKVEEKKRKKEEKQMIVEEKKDYDDDEMYEIGKWHMDDKAKSEEKKPLHDKKQVEESKKNEELLPEGSGFKEERLKDEKKFIENKKTEEKRNSEEKKMNGEKRKLSEKTREETKINEESVRSEAKKFFKEKSYIEKFQEEEDDEDRLRILTPPVEEMMVEEKVPEPAPPPPVAEVQPMMRSEERRKEKKKNKKAKHHHHHRHHDRKRDSPPAATILHSSENDIMKLKIKLTEVNSKSPKYSVVDGSSEDRKEPKENGHNHKSGDKYAEKEKYKEKEKEKNKIKSDEPQLIGEIINNKNDYTHSSKLETICREKLQQIRQSRPKIPIKQTITKQNNVKQDVANVKPIMQSPPLKMQSPPPRQSPSPKSIPPKSVATPKPTLSQQQQQSQQQHPQITPKMNGTMEPLKMPPSTTITVSKITAEEKRQMEQQKLLMSRNNNNGLDSKRPSLEIMLVNAPKKPESLIQSVQQMNNDNTKPVEVIKKVMRPTPPSIPLSRLGKNVNFGAKGSPPPLVLAAPKTCHDDSGALDLSGKSSRKSPDIDPLSMRNLVTLSDTAVQIRNGIHPMDNTTTSTSNSNISQLKIPMPGLTKPVYHSQQQQQHQQPQSHHQRLIKPGQNQTVRQIPNPSALMYRQQTINGRSLIPPPALPLSSLRKMESMTKNLEKVTAGLPVKAIEAAGYATK</sequence>
<feature type="compositionally biased region" description="Basic residues" evidence="1">
    <location>
        <begin position="173"/>
        <end position="182"/>
    </location>
</feature>
<dbReference type="Pfam" id="PF16207">
    <property type="entry name" value="RAWUL"/>
    <property type="match status" value="1"/>
</dbReference>
<feature type="compositionally biased region" description="Basic and acidic residues" evidence="1">
    <location>
        <begin position="257"/>
        <end position="279"/>
    </location>
</feature>
<reference evidence="2" key="1">
    <citation type="submission" date="2015-05" db="UniProtKB">
        <authorList>
            <consortium name="EnsemblMetazoa"/>
        </authorList>
    </citation>
    <scope>IDENTIFICATION</scope>
</reference>
<feature type="compositionally biased region" description="Low complexity" evidence="1">
    <location>
        <begin position="647"/>
        <end position="656"/>
    </location>
</feature>
<feature type="compositionally biased region" description="Basic residues" evidence="1">
    <location>
        <begin position="452"/>
        <end position="471"/>
    </location>
</feature>
<proteinExistence type="predicted"/>
<dbReference type="Gene3D" id="3.10.20.90">
    <property type="entry name" value="Phosphatidylinositol 3-kinase Catalytic Subunit, Chain A, domain 1"/>
    <property type="match status" value="1"/>
</dbReference>
<name>T1IAT2_RHOPR</name>
<accession>T1IAT2</accession>
<keyword evidence="3" id="KW-1185">Reference proteome</keyword>
<feature type="region of interest" description="Disordered" evidence="1">
    <location>
        <begin position="582"/>
        <end position="675"/>
    </location>
</feature>
<feature type="compositionally biased region" description="Pro residues" evidence="1">
    <location>
        <begin position="82"/>
        <end position="103"/>
    </location>
</feature>
<organism evidence="2 3">
    <name type="scientific">Rhodnius prolixus</name>
    <name type="common">Triatomid bug</name>
    <dbReference type="NCBI Taxonomy" id="13249"/>
    <lineage>
        <taxon>Eukaryota</taxon>
        <taxon>Metazoa</taxon>
        <taxon>Ecdysozoa</taxon>
        <taxon>Arthropoda</taxon>
        <taxon>Hexapoda</taxon>
        <taxon>Insecta</taxon>
        <taxon>Pterygota</taxon>
        <taxon>Neoptera</taxon>
        <taxon>Paraneoptera</taxon>
        <taxon>Hemiptera</taxon>
        <taxon>Heteroptera</taxon>
        <taxon>Panheteroptera</taxon>
        <taxon>Cimicomorpha</taxon>
        <taxon>Reduviidae</taxon>
        <taxon>Triatominae</taxon>
        <taxon>Rhodnius</taxon>
    </lineage>
</organism>
<feature type="compositionally biased region" description="Basic and acidic residues" evidence="1">
    <location>
        <begin position="301"/>
        <end position="328"/>
    </location>
</feature>
<feature type="compositionally biased region" description="Pro residues" evidence="1">
    <location>
        <begin position="622"/>
        <end position="634"/>
    </location>
</feature>
<evidence type="ECO:0000256" key="1">
    <source>
        <dbReference type="SAM" id="MobiDB-lite"/>
    </source>
</evidence>
<evidence type="ECO:0000313" key="2">
    <source>
        <dbReference type="EnsemblMetazoa" id="RPRC013403-PA"/>
    </source>
</evidence>
<feature type="compositionally biased region" description="Basic and acidic residues" evidence="1">
    <location>
        <begin position="335"/>
        <end position="386"/>
    </location>
</feature>
<dbReference type="HOGENOM" id="CLU_310867_0_0_1"/>
<feature type="region of interest" description="Disordered" evidence="1">
    <location>
        <begin position="855"/>
        <end position="887"/>
    </location>
</feature>
<feature type="compositionally biased region" description="Low complexity" evidence="1">
    <location>
        <begin position="858"/>
        <end position="870"/>
    </location>
</feature>
<dbReference type="EMBL" id="ACPB03012828">
    <property type="status" value="NOT_ANNOTATED_CDS"/>
    <property type="molecule type" value="Genomic_DNA"/>
</dbReference>
<dbReference type="VEuPathDB" id="VectorBase:RPRC013403"/>
<dbReference type="eggNOG" id="KOG2660">
    <property type="taxonomic scope" value="Eukaryota"/>
</dbReference>
<dbReference type="EnsemblMetazoa" id="RPRC013403-RA">
    <property type="protein sequence ID" value="RPRC013403-PA"/>
    <property type="gene ID" value="RPRC013403"/>
</dbReference>
<dbReference type="InParanoid" id="T1IAT2"/>
<dbReference type="InterPro" id="IPR032443">
    <property type="entry name" value="RAWUL"/>
</dbReference>
<feature type="compositionally biased region" description="Basic and acidic residues" evidence="1">
    <location>
        <begin position="513"/>
        <end position="550"/>
    </location>
</feature>
<feature type="compositionally biased region" description="Basic and acidic residues" evidence="1">
    <location>
        <begin position="214"/>
        <end position="233"/>
    </location>
</feature>
<feature type="region of interest" description="Disordered" evidence="1">
    <location>
        <begin position="134"/>
        <end position="279"/>
    </location>
</feature>
<feature type="region of interest" description="Disordered" evidence="1">
    <location>
        <begin position="65"/>
        <end position="103"/>
    </location>
</feature>
<feature type="region of interest" description="Disordered" evidence="1">
    <location>
        <begin position="301"/>
        <end position="386"/>
    </location>
</feature>
<dbReference type="Proteomes" id="UP000015103">
    <property type="component" value="Unassembled WGS sequence"/>
</dbReference>
<dbReference type="OMA" id="ACIFGWK"/>